<reference evidence="2" key="1">
    <citation type="submission" date="2020-11" db="EMBL/GenBank/DDBJ databases">
        <authorList>
            <person name="Tran Van P."/>
        </authorList>
    </citation>
    <scope>NUCLEOTIDE SEQUENCE</scope>
</reference>
<protein>
    <recommendedName>
        <fullName evidence="1">Sulfotransferase domain-containing protein</fullName>
    </recommendedName>
</protein>
<sequence length="236" mass="27386">MEHDFISYAQTHIYGFSHNKRLWSWCYFHRPLCNSSSFLSRFCSLFPFQTMKTVRVQLNGFRTILEDPDLDVRLVLLVRDPRGVMESRSHREDFCPGNPDCEDPRRLCKDMVGNFHEARELLSLFPGRFRVVRYEDLAQDLDRMVPELFDFFRLPVTNSTVSFLQTHSMKEMGGVSSTYRDSKAAAVAWRTRLTHDRVREVQAACAEAIGLWGYAMAGPETDLETFHPVLNFTMGV</sequence>
<dbReference type="AlphaFoldDB" id="A0A7R9FP58"/>
<organism evidence="2">
    <name type="scientific">Darwinula stevensoni</name>
    <dbReference type="NCBI Taxonomy" id="69355"/>
    <lineage>
        <taxon>Eukaryota</taxon>
        <taxon>Metazoa</taxon>
        <taxon>Ecdysozoa</taxon>
        <taxon>Arthropoda</taxon>
        <taxon>Crustacea</taxon>
        <taxon>Oligostraca</taxon>
        <taxon>Ostracoda</taxon>
        <taxon>Podocopa</taxon>
        <taxon>Podocopida</taxon>
        <taxon>Darwinulocopina</taxon>
        <taxon>Darwinuloidea</taxon>
        <taxon>Darwinulidae</taxon>
        <taxon>Darwinula</taxon>
    </lineage>
</organism>
<evidence type="ECO:0000313" key="2">
    <source>
        <dbReference type="EMBL" id="CAD7250077.1"/>
    </source>
</evidence>
<dbReference type="InterPro" id="IPR000863">
    <property type="entry name" value="Sulfotransferase_dom"/>
</dbReference>
<dbReference type="SUPFAM" id="SSF52540">
    <property type="entry name" value="P-loop containing nucleoside triphosphate hydrolases"/>
    <property type="match status" value="1"/>
</dbReference>
<dbReference type="PANTHER" id="PTHR10704:SF44">
    <property type="entry name" value="LD35051P-RELATED"/>
    <property type="match status" value="1"/>
</dbReference>
<dbReference type="Pfam" id="PF00685">
    <property type="entry name" value="Sulfotransfer_1"/>
    <property type="match status" value="1"/>
</dbReference>
<dbReference type="GO" id="GO:0001517">
    <property type="term" value="F:N-acetylglucosamine 6-O-sulfotransferase activity"/>
    <property type="evidence" value="ECO:0007669"/>
    <property type="project" value="TreeGrafter"/>
</dbReference>
<gene>
    <name evidence="2" type="ORF">DSTB1V02_LOCUS9861</name>
</gene>
<evidence type="ECO:0000259" key="1">
    <source>
        <dbReference type="Pfam" id="PF00685"/>
    </source>
</evidence>
<dbReference type="InterPro" id="IPR027417">
    <property type="entry name" value="P-loop_NTPase"/>
</dbReference>
<dbReference type="Gene3D" id="3.40.50.300">
    <property type="entry name" value="P-loop containing nucleotide triphosphate hydrolases"/>
    <property type="match status" value="1"/>
</dbReference>
<proteinExistence type="predicted"/>
<dbReference type="InterPro" id="IPR051135">
    <property type="entry name" value="Gal/GlcNAc/GalNAc_ST"/>
</dbReference>
<dbReference type="GO" id="GO:0006044">
    <property type="term" value="P:N-acetylglucosamine metabolic process"/>
    <property type="evidence" value="ECO:0007669"/>
    <property type="project" value="TreeGrafter"/>
</dbReference>
<evidence type="ECO:0000313" key="3">
    <source>
        <dbReference type="Proteomes" id="UP000677054"/>
    </source>
</evidence>
<keyword evidence="3" id="KW-1185">Reference proteome</keyword>
<name>A0A7R9FP58_9CRUS</name>
<dbReference type="Proteomes" id="UP000677054">
    <property type="component" value="Unassembled WGS sequence"/>
</dbReference>
<dbReference type="PANTHER" id="PTHR10704">
    <property type="entry name" value="CARBOHYDRATE SULFOTRANSFERASE"/>
    <property type="match status" value="1"/>
</dbReference>
<dbReference type="EMBL" id="LR902160">
    <property type="protein sequence ID" value="CAD7250077.1"/>
    <property type="molecule type" value="Genomic_DNA"/>
</dbReference>
<accession>A0A7R9FP58</accession>
<dbReference type="GO" id="GO:0006790">
    <property type="term" value="P:sulfur compound metabolic process"/>
    <property type="evidence" value="ECO:0007669"/>
    <property type="project" value="TreeGrafter"/>
</dbReference>
<feature type="domain" description="Sulfotransferase" evidence="1">
    <location>
        <begin position="69"/>
        <end position="212"/>
    </location>
</feature>
<dbReference type="EMBL" id="CAJPEV010002643">
    <property type="protein sequence ID" value="CAG0897601.1"/>
    <property type="molecule type" value="Genomic_DNA"/>
</dbReference>
<dbReference type="OrthoDB" id="6138663at2759"/>